<evidence type="ECO:0008006" key="3">
    <source>
        <dbReference type="Google" id="ProtNLM"/>
    </source>
</evidence>
<sequence>MSDETQLLTALFTAALGQAEGTQNAIKPDPARSQNWPNNWPNTWNGFLTILAQITHADTVQLHLIENGRVQHWQVGDDLGAVDIAASDRMRTSRVYSQSDFPSDLKLDFPLRAIRWRNGNDAWGILTLRRRADDFRAIDGQHLSNLLPYLAPAVRGWQSLTRDRAQADIAHQICANLGAGWILFAPTGQVTAMAVGLAARLEVAAGIKLSADGRLRLAPTTARNLRDVLNAMANGSADPHSLWLSTSPRVQMILTTEQHAGIDVLVGRVRHDVMAGALPLSRIMTAFDLNRSEARLAAALCDGLSLSDAAQTLDWTLETARSTSKQIFAHMGVAGQPGVVRVMQASAIWLHPTGKYLWRNDRQ</sequence>
<dbReference type="Proteomes" id="UP000193307">
    <property type="component" value="Unassembled WGS sequence"/>
</dbReference>
<dbReference type="InterPro" id="IPR016032">
    <property type="entry name" value="Sig_transdc_resp-reg_C-effctor"/>
</dbReference>
<reference evidence="1 2" key="1">
    <citation type="submission" date="2017-03" db="EMBL/GenBank/DDBJ databases">
        <authorList>
            <person name="Afonso C.L."/>
            <person name="Miller P.J."/>
            <person name="Scott M.A."/>
            <person name="Spackman E."/>
            <person name="Goraichik I."/>
            <person name="Dimitrov K.M."/>
            <person name="Suarez D.L."/>
            <person name="Swayne D.E."/>
        </authorList>
    </citation>
    <scope>NUCLEOTIDE SEQUENCE [LARGE SCALE GENOMIC DNA]</scope>
    <source>
        <strain evidence="1 2">CECT 7971</strain>
    </source>
</reference>
<dbReference type="GO" id="GO:0003677">
    <property type="term" value="F:DNA binding"/>
    <property type="evidence" value="ECO:0007669"/>
    <property type="project" value="InterPro"/>
</dbReference>
<accession>A0A1Y5SXM5</accession>
<gene>
    <name evidence="1" type="ORF">PAM7971_02511</name>
</gene>
<dbReference type="OrthoDB" id="7855389at2"/>
<organism evidence="1 2">
    <name type="scientific">Pacificibacter marinus</name>
    <dbReference type="NCBI Taxonomy" id="658057"/>
    <lineage>
        <taxon>Bacteria</taxon>
        <taxon>Pseudomonadati</taxon>
        <taxon>Pseudomonadota</taxon>
        <taxon>Alphaproteobacteria</taxon>
        <taxon>Rhodobacterales</taxon>
        <taxon>Roseobacteraceae</taxon>
        <taxon>Pacificibacter</taxon>
    </lineage>
</organism>
<dbReference type="EMBL" id="FWFW01000008">
    <property type="protein sequence ID" value="SLN51053.1"/>
    <property type="molecule type" value="Genomic_DNA"/>
</dbReference>
<evidence type="ECO:0000313" key="2">
    <source>
        <dbReference type="Proteomes" id="UP000193307"/>
    </source>
</evidence>
<protein>
    <recommendedName>
        <fullName evidence="3">HTH luxR-type domain-containing protein</fullName>
    </recommendedName>
</protein>
<proteinExistence type="predicted"/>
<dbReference type="GO" id="GO:0006355">
    <property type="term" value="P:regulation of DNA-templated transcription"/>
    <property type="evidence" value="ECO:0007669"/>
    <property type="project" value="InterPro"/>
</dbReference>
<keyword evidence="2" id="KW-1185">Reference proteome</keyword>
<evidence type="ECO:0000313" key="1">
    <source>
        <dbReference type="EMBL" id="SLN51053.1"/>
    </source>
</evidence>
<dbReference type="AlphaFoldDB" id="A0A1Y5SXM5"/>
<dbReference type="SUPFAM" id="SSF46894">
    <property type="entry name" value="C-terminal effector domain of the bipartite response regulators"/>
    <property type="match status" value="1"/>
</dbReference>
<dbReference type="RefSeq" id="WP_085849641.1">
    <property type="nucleotide sequence ID" value="NZ_FNZV01000010.1"/>
</dbReference>
<dbReference type="STRING" id="658057.SAMN04488032_110146"/>
<name>A0A1Y5SXM5_9RHOB</name>